<protein>
    <submittedName>
        <fullName evidence="6">Glycosyl hydrolases family 32 N-terminal domain-containing protein</fullName>
    </submittedName>
</protein>
<dbReference type="SUPFAM" id="SSF75005">
    <property type="entry name" value="Arabinanase/levansucrase/invertase"/>
    <property type="match status" value="1"/>
</dbReference>
<keyword evidence="2 6" id="KW-0378">Hydrolase</keyword>
<name>A0A450ULF3_9GAMM</name>
<dbReference type="PANTHER" id="PTHR42800:SF1">
    <property type="entry name" value="EXOINULINASE INUD (AFU_ORTHOLOGUE AFUA_5G00480)"/>
    <property type="match status" value="1"/>
</dbReference>
<keyword evidence="3" id="KW-0326">Glycosidase</keyword>
<evidence type="ECO:0000313" key="7">
    <source>
        <dbReference type="EMBL" id="VFK00175.1"/>
    </source>
</evidence>
<dbReference type="GO" id="GO:0004575">
    <property type="term" value="F:sucrose alpha-glucosidase activity"/>
    <property type="evidence" value="ECO:0007669"/>
    <property type="project" value="TreeGrafter"/>
</dbReference>
<accession>A0A450ULF3</accession>
<evidence type="ECO:0000256" key="3">
    <source>
        <dbReference type="ARBA" id="ARBA00023295"/>
    </source>
</evidence>
<comment type="similarity">
    <text evidence="1">Belongs to the glycosyl hydrolase 32 family.</text>
</comment>
<dbReference type="AlphaFoldDB" id="A0A450ULF3"/>
<dbReference type="PANTHER" id="PTHR42800">
    <property type="entry name" value="EXOINULINASE INUD (AFU_ORTHOLOGUE AFUA_5G00480)"/>
    <property type="match status" value="1"/>
</dbReference>
<dbReference type="EMBL" id="CAADFG010000044">
    <property type="protein sequence ID" value="VFJ92484.1"/>
    <property type="molecule type" value="Genomic_DNA"/>
</dbReference>
<evidence type="ECO:0000256" key="1">
    <source>
        <dbReference type="ARBA" id="ARBA00009902"/>
    </source>
</evidence>
<evidence type="ECO:0000313" key="5">
    <source>
        <dbReference type="EMBL" id="VFJ92484.1"/>
    </source>
</evidence>
<gene>
    <name evidence="5" type="ORF">BECKH772A_GA0070896_100444</name>
    <name evidence="6" type="ORF">BECKH772B_GA0070898_100434</name>
    <name evidence="7" type="ORF">BECKH772C_GA0070978_100414</name>
</gene>
<organism evidence="6">
    <name type="scientific">Candidatus Kentrum eta</name>
    <dbReference type="NCBI Taxonomy" id="2126337"/>
    <lineage>
        <taxon>Bacteria</taxon>
        <taxon>Pseudomonadati</taxon>
        <taxon>Pseudomonadota</taxon>
        <taxon>Gammaproteobacteria</taxon>
        <taxon>Candidatus Kentrum</taxon>
    </lineage>
</organism>
<sequence length="197" mass="21616">MDRGRTWTGYSGNPILDIGSKDFRDPKVFWYEPDRRWIMVLVLAAQREVSFYASPDLKHWEHLSNFGPVGAIGGAWECPDLFPLEVEGSPGLTRWVLQVNLDRRAVAGGSGGQYFIGNFDGRRFVPDEPQESFLPPPKGEVLSTFDEGIPVAWERKGRAFEIGPSSSVVGGLGSAASFTADYPAVAQQAPCSPPLFP</sequence>
<dbReference type="EMBL" id="CAADFI010000043">
    <property type="protein sequence ID" value="VFJ93365.1"/>
    <property type="molecule type" value="Genomic_DNA"/>
</dbReference>
<feature type="domain" description="Glycosyl hydrolase family 32 N-terminal" evidence="4">
    <location>
        <begin position="2"/>
        <end position="128"/>
    </location>
</feature>
<dbReference type="Pfam" id="PF00251">
    <property type="entry name" value="Glyco_hydro_32N"/>
    <property type="match status" value="1"/>
</dbReference>
<evidence type="ECO:0000313" key="6">
    <source>
        <dbReference type="EMBL" id="VFJ93365.1"/>
    </source>
</evidence>
<dbReference type="InterPro" id="IPR023296">
    <property type="entry name" value="Glyco_hydro_beta-prop_sf"/>
</dbReference>
<proteinExistence type="inferred from homology"/>
<dbReference type="EMBL" id="CAADFJ010000041">
    <property type="protein sequence ID" value="VFK00175.1"/>
    <property type="molecule type" value="Genomic_DNA"/>
</dbReference>
<evidence type="ECO:0000259" key="4">
    <source>
        <dbReference type="Pfam" id="PF00251"/>
    </source>
</evidence>
<evidence type="ECO:0000256" key="2">
    <source>
        <dbReference type="ARBA" id="ARBA00022801"/>
    </source>
</evidence>
<dbReference type="GO" id="GO:0005737">
    <property type="term" value="C:cytoplasm"/>
    <property type="evidence" value="ECO:0007669"/>
    <property type="project" value="TreeGrafter"/>
</dbReference>
<dbReference type="InterPro" id="IPR013148">
    <property type="entry name" value="Glyco_hydro_32_N"/>
</dbReference>
<dbReference type="GO" id="GO:0005987">
    <property type="term" value="P:sucrose catabolic process"/>
    <property type="evidence" value="ECO:0007669"/>
    <property type="project" value="TreeGrafter"/>
</dbReference>
<reference evidence="6" key="1">
    <citation type="submission" date="2019-02" db="EMBL/GenBank/DDBJ databases">
        <authorList>
            <person name="Gruber-Vodicka R. H."/>
            <person name="Seah K. B. B."/>
        </authorList>
    </citation>
    <scope>NUCLEOTIDE SEQUENCE</scope>
    <source>
        <strain evidence="7">BECK_SA2B12</strain>
        <strain evidence="5">BECK_SA2B15</strain>
        <strain evidence="6">BECK_SA2B20</strain>
    </source>
</reference>
<dbReference type="Gene3D" id="2.115.10.20">
    <property type="entry name" value="Glycosyl hydrolase domain, family 43"/>
    <property type="match status" value="1"/>
</dbReference>